<dbReference type="KEGG" id="hro:HELRODRAFT_187260"/>
<reference evidence="2" key="3">
    <citation type="submission" date="2015-06" db="UniProtKB">
        <authorList>
            <consortium name="EnsemblMetazoa"/>
        </authorList>
    </citation>
    <scope>IDENTIFICATION</scope>
</reference>
<evidence type="ECO:0000313" key="3">
    <source>
        <dbReference type="Proteomes" id="UP000015101"/>
    </source>
</evidence>
<dbReference type="InterPro" id="IPR023214">
    <property type="entry name" value="HAD_sf"/>
</dbReference>
<keyword evidence="3" id="KW-1185">Reference proteome</keyword>
<protein>
    <recommendedName>
        <fullName evidence="4">Haloacid dehalogenase-like hydrolase domain-containing protein 2</fullName>
    </recommendedName>
</protein>
<gene>
    <name evidence="2" type="primary">20210630</name>
    <name evidence="1" type="ORF">HELRODRAFT_187260</name>
</gene>
<dbReference type="GeneID" id="20210630"/>
<dbReference type="AlphaFoldDB" id="T1FP83"/>
<dbReference type="Gene3D" id="3.40.50.1000">
    <property type="entry name" value="HAD superfamily/HAD-like"/>
    <property type="match status" value="2"/>
</dbReference>
<dbReference type="OrthoDB" id="10251048at2759"/>
<dbReference type="EMBL" id="KB097026">
    <property type="protein sequence ID" value="ESO00098.1"/>
    <property type="molecule type" value="Genomic_DNA"/>
</dbReference>
<dbReference type="SUPFAM" id="SSF56784">
    <property type="entry name" value="HAD-like"/>
    <property type="match status" value="1"/>
</dbReference>
<dbReference type="Proteomes" id="UP000015101">
    <property type="component" value="Unassembled WGS sequence"/>
</dbReference>
<accession>T1FP83</accession>
<dbReference type="RefSeq" id="XP_009021872.1">
    <property type="nucleotide sequence ID" value="XM_009023624.1"/>
</dbReference>
<organism evidence="2 3">
    <name type="scientific">Helobdella robusta</name>
    <name type="common">Californian leech</name>
    <dbReference type="NCBI Taxonomy" id="6412"/>
    <lineage>
        <taxon>Eukaryota</taxon>
        <taxon>Metazoa</taxon>
        <taxon>Spiralia</taxon>
        <taxon>Lophotrochozoa</taxon>
        <taxon>Annelida</taxon>
        <taxon>Clitellata</taxon>
        <taxon>Hirudinea</taxon>
        <taxon>Rhynchobdellida</taxon>
        <taxon>Glossiphoniidae</taxon>
        <taxon>Helobdella</taxon>
    </lineage>
</organism>
<sequence length="414" mass="46480">MIFRIRFLKNAASFLPKRSICGVCFDVDGVLAKGPVAISGSTNAIRKLTDEKSRWKVPVAFVTNSSISSQRRADYLSEILNVKVCPTQVVQAHSPLELFTDLRKMFCLLIGQGDVRSLANEVGLSNVCTLEDLRRAYPLLDMVNVESKYKPIDKEKITKNFPRVEAIILLGESVHWESTLQLVIDLLRTNGLPTKLLSKSSKFEQPPLIACNFDLEYMGRAAIPRFGHGAFLVCIEALYKKVTGHSLKFSSLIGKPTEVTFRYAELVLARESQKLGIQSSVKKMYMVGDVPEADIAGANLYQKYVKKLDMYRKLGNDEEECINLANTELPPSRNIPMHPSLIKQTVKRVESLLVCTGVYKQSDKKLEVAATEGRHVYHNRSIDALNFDKSVESPTKIFCDVNEAIEYIVEQNNL</sequence>
<dbReference type="PANTHER" id="PTHR14269:SF4">
    <property type="entry name" value="CAT EYE SYNDROME CRITICAL REGION PROTEIN 5"/>
    <property type="match status" value="1"/>
</dbReference>
<name>T1FP83_HELRO</name>
<dbReference type="STRING" id="6412.T1FP83"/>
<dbReference type="CTD" id="20210630"/>
<dbReference type="NCBIfam" id="TIGR01460">
    <property type="entry name" value="HAD-SF-IIA"/>
    <property type="match status" value="1"/>
</dbReference>
<dbReference type="InterPro" id="IPR036412">
    <property type="entry name" value="HAD-like_sf"/>
</dbReference>
<dbReference type="EMBL" id="AMQM01005660">
    <property type="status" value="NOT_ANNOTATED_CDS"/>
    <property type="molecule type" value="Genomic_DNA"/>
</dbReference>
<dbReference type="HOGENOM" id="CLU_030880_0_1_1"/>
<dbReference type="InterPro" id="IPR006357">
    <property type="entry name" value="HAD-SF_hydro_IIA"/>
</dbReference>
<dbReference type="eggNOG" id="KOG1618">
    <property type="taxonomic scope" value="Eukaryota"/>
</dbReference>
<reference evidence="1 3" key="2">
    <citation type="journal article" date="2013" name="Nature">
        <title>Insights into bilaterian evolution from three spiralian genomes.</title>
        <authorList>
            <person name="Simakov O."/>
            <person name="Marletaz F."/>
            <person name="Cho S.J."/>
            <person name="Edsinger-Gonzales E."/>
            <person name="Havlak P."/>
            <person name="Hellsten U."/>
            <person name="Kuo D.H."/>
            <person name="Larsson T."/>
            <person name="Lv J."/>
            <person name="Arendt D."/>
            <person name="Savage R."/>
            <person name="Osoegawa K."/>
            <person name="de Jong P."/>
            <person name="Grimwood J."/>
            <person name="Chapman J.A."/>
            <person name="Shapiro H."/>
            <person name="Aerts A."/>
            <person name="Otillar R.P."/>
            <person name="Terry A.Y."/>
            <person name="Boore J.L."/>
            <person name="Grigoriev I.V."/>
            <person name="Lindberg D.R."/>
            <person name="Seaver E.C."/>
            <person name="Weisblat D.A."/>
            <person name="Putnam N.H."/>
            <person name="Rokhsar D.S."/>
        </authorList>
    </citation>
    <scope>NUCLEOTIDE SEQUENCE</scope>
</reference>
<dbReference type="NCBIfam" id="TIGR01456">
    <property type="entry name" value="CECR5"/>
    <property type="match status" value="1"/>
</dbReference>
<dbReference type="FunFam" id="3.40.50.1000:FF:000274">
    <property type="entry name" value="Phosphatidyl synthase"/>
    <property type="match status" value="1"/>
</dbReference>
<dbReference type="GO" id="GO:0046474">
    <property type="term" value="P:glycerophospholipid biosynthetic process"/>
    <property type="evidence" value="ECO:0000318"/>
    <property type="project" value="GO_Central"/>
</dbReference>
<proteinExistence type="predicted"/>
<dbReference type="InParanoid" id="T1FP83"/>
<evidence type="ECO:0000313" key="2">
    <source>
        <dbReference type="EnsemblMetazoa" id="HelroP187260"/>
    </source>
</evidence>
<dbReference type="InterPro" id="IPR006353">
    <property type="entry name" value="HAD-SF_hydro_IIA_CECR5"/>
</dbReference>
<dbReference type="PANTHER" id="PTHR14269">
    <property type="entry name" value="CDP-DIACYLGLYCEROL--GLYCEROL-3-PHOSPHATE 3-PHOSPHATIDYLTRANSFERASE-RELATED"/>
    <property type="match status" value="1"/>
</dbReference>
<dbReference type="EnsemblMetazoa" id="HelroT187260">
    <property type="protein sequence ID" value="HelroP187260"/>
    <property type="gene ID" value="HelroG187260"/>
</dbReference>
<dbReference type="InterPro" id="IPR050324">
    <property type="entry name" value="CDP-alcohol_PTase-I"/>
</dbReference>
<dbReference type="Pfam" id="PF13344">
    <property type="entry name" value="Hydrolase_6"/>
    <property type="match status" value="1"/>
</dbReference>
<reference evidence="3" key="1">
    <citation type="submission" date="2012-12" db="EMBL/GenBank/DDBJ databases">
        <authorList>
            <person name="Hellsten U."/>
            <person name="Grimwood J."/>
            <person name="Chapman J.A."/>
            <person name="Shapiro H."/>
            <person name="Aerts A."/>
            <person name="Otillar R.P."/>
            <person name="Terry A.Y."/>
            <person name="Boore J.L."/>
            <person name="Simakov O."/>
            <person name="Marletaz F."/>
            <person name="Cho S.-J."/>
            <person name="Edsinger-Gonzales E."/>
            <person name="Havlak P."/>
            <person name="Kuo D.-H."/>
            <person name="Larsson T."/>
            <person name="Lv J."/>
            <person name="Arendt D."/>
            <person name="Savage R."/>
            <person name="Osoegawa K."/>
            <person name="de Jong P."/>
            <person name="Lindberg D.R."/>
            <person name="Seaver E.C."/>
            <person name="Weisblat D.A."/>
            <person name="Putnam N.H."/>
            <person name="Grigoriev I.V."/>
            <person name="Rokhsar D.S."/>
        </authorList>
    </citation>
    <scope>NUCLEOTIDE SEQUENCE</scope>
</reference>
<dbReference type="GO" id="GO:0005739">
    <property type="term" value="C:mitochondrion"/>
    <property type="evidence" value="ECO:0000318"/>
    <property type="project" value="GO_Central"/>
</dbReference>
<dbReference type="OMA" id="LVIGQEY"/>
<evidence type="ECO:0000313" key="1">
    <source>
        <dbReference type="EMBL" id="ESO00098.1"/>
    </source>
</evidence>
<evidence type="ECO:0008006" key="4">
    <source>
        <dbReference type="Google" id="ProtNLM"/>
    </source>
</evidence>